<accession>A0A7J0BKR4</accession>
<dbReference type="EMBL" id="BLVO01000013">
    <property type="protein sequence ID" value="GFM33725.1"/>
    <property type="molecule type" value="Genomic_DNA"/>
</dbReference>
<name>A0A7J0BKR4_9BACT</name>
<dbReference type="Proteomes" id="UP000503840">
    <property type="component" value="Unassembled WGS sequence"/>
</dbReference>
<organism evidence="1 2">
    <name type="scientific">Desulfovibrio subterraneus</name>
    <dbReference type="NCBI Taxonomy" id="2718620"/>
    <lineage>
        <taxon>Bacteria</taxon>
        <taxon>Pseudomonadati</taxon>
        <taxon>Thermodesulfobacteriota</taxon>
        <taxon>Desulfovibrionia</taxon>
        <taxon>Desulfovibrionales</taxon>
        <taxon>Desulfovibrionaceae</taxon>
        <taxon>Desulfovibrio</taxon>
    </lineage>
</organism>
<gene>
    <name evidence="1" type="ORF">DSM101010T_20900</name>
</gene>
<protein>
    <submittedName>
        <fullName evidence="1">Uncharacterized protein</fullName>
    </submittedName>
</protein>
<dbReference type="RefSeq" id="WP_174405358.1">
    <property type="nucleotide sequence ID" value="NZ_BLVO01000013.1"/>
</dbReference>
<reference evidence="1 2" key="1">
    <citation type="submission" date="2020-05" db="EMBL/GenBank/DDBJ databases">
        <title>Draft genome sequence of Desulfovibrio sp. strain HN2T.</title>
        <authorList>
            <person name="Ueno A."/>
            <person name="Tamazawa S."/>
            <person name="Tamamura S."/>
            <person name="Murakami T."/>
            <person name="Kiyama T."/>
            <person name="Inomata H."/>
            <person name="Amano Y."/>
            <person name="Miyakawa K."/>
            <person name="Tamaki H."/>
            <person name="Naganuma T."/>
            <person name="Kaneko K."/>
        </authorList>
    </citation>
    <scope>NUCLEOTIDE SEQUENCE [LARGE SCALE GENOMIC DNA]</scope>
    <source>
        <strain evidence="1 2">HN2</strain>
    </source>
</reference>
<sequence>MAAINLDGCIIISSPDIIEKFMKNPENAWKRSEFREIVNALAEYMEMPRGDLFVDGVPHSFYAEEEGGFYAAYILSPLNPYCMAMSDLTLGRTISFQTPKDWLRAADNGTIEPQGIRAAIKTYFNSFEREVR</sequence>
<comment type="caution">
    <text evidence="1">The sequence shown here is derived from an EMBL/GenBank/DDBJ whole genome shotgun (WGS) entry which is preliminary data.</text>
</comment>
<proteinExistence type="predicted"/>
<dbReference type="AlphaFoldDB" id="A0A7J0BKR4"/>
<evidence type="ECO:0000313" key="2">
    <source>
        <dbReference type="Proteomes" id="UP000503840"/>
    </source>
</evidence>
<keyword evidence="2" id="KW-1185">Reference proteome</keyword>
<evidence type="ECO:0000313" key="1">
    <source>
        <dbReference type="EMBL" id="GFM33725.1"/>
    </source>
</evidence>